<dbReference type="InterPro" id="IPR000873">
    <property type="entry name" value="AMP-dep_synth/lig_dom"/>
</dbReference>
<dbReference type="PROSITE" id="PS00455">
    <property type="entry name" value="AMP_BINDING"/>
    <property type="match status" value="1"/>
</dbReference>
<dbReference type="PANTHER" id="PTHR43272:SF33">
    <property type="entry name" value="AMP-BINDING DOMAIN-CONTAINING PROTEIN-RELATED"/>
    <property type="match status" value="1"/>
</dbReference>
<dbReference type="Pfam" id="PF00501">
    <property type="entry name" value="AMP-binding"/>
    <property type="match status" value="1"/>
</dbReference>
<evidence type="ECO:0000313" key="5">
    <source>
        <dbReference type="Proteomes" id="UP000774326"/>
    </source>
</evidence>
<proteinExistence type="predicted"/>
<dbReference type="GO" id="GO:0005524">
    <property type="term" value="F:ATP binding"/>
    <property type="evidence" value="ECO:0007669"/>
    <property type="project" value="UniProtKB-KW"/>
</dbReference>
<organism evidence="4 5">
    <name type="scientific">Wickerhamomyces pijperi</name>
    <name type="common">Yeast</name>
    <name type="synonym">Pichia pijperi</name>
    <dbReference type="NCBI Taxonomy" id="599730"/>
    <lineage>
        <taxon>Eukaryota</taxon>
        <taxon>Fungi</taxon>
        <taxon>Dikarya</taxon>
        <taxon>Ascomycota</taxon>
        <taxon>Saccharomycotina</taxon>
        <taxon>Saccharomycetes</taxon>
        <taxon>Phaffomycetales</taxon>
        <taxon>Wickerhamomycetaceae</taxon>
        <taxon>Wickerhamomyces</taxon>
    </lineage>
</organism>
<dbReference type="GO" id="GO:0004467">
    <property type="term" value="F:long-chain fatty acid-CoA ligase activity"/>
    <property type="evidence" value="ECO:0007669"/>
    <property type="project" value="TreeGrafter"/>
</dbReference>
<evidence type="ECO:0000256" key="2">
    <source>
        <dbReference type="ARBA" id="ARBA00022840"/>
    </source>
</evidence>
<dbReference type="GO" id="GO:0016020">
    <property type="term" value="C:membrane"/>
    <property type="evidence" value="ECO:0007669"/>
    <property type="project" value="TreeGrafter"/>
</dbReference>
<protein>
    <recommendedName>
        <fullName evidence="3">AMP-dependent synthetase/ligase domain-containing protein</fullName>
    </recommendedName>
</protein>
<dbReference type="GO" id="GO:0005783">
    <property type="term" value="C:endoplasmic reticulum"/>
    <property type="evidence" value="ECO:0007669"/>
    <property type="project" value="TreeGrafter"/>
</dbReference>
<keyword evidence="1" id="KW-0547">Nucleotide-binding</keyword>
<dbReference type="AlphaFoldDB" id="A0A9P8Q0B7"/>
<evidence type="ECO:0000256" key="1">
    <source>
        <dbReference type="ARBA" id="ARBA00022741"/>
    </source>
</evidence>
<name>A0A9P8Q0B7_WICPI</name>
<dbReference type="EMBL" id="JAEUBG010004204">
    <property type="protein sequence ID" value="KAH3681823.1"/>
    <property type="molecule type" value="Genomic_DNA"/>
</dbReference>
<keyword evidence="2" id="KW-0067">ATP-binding</keyword>
<evidence type="ECO:0000313" key="4">
    <source>
        <dbReference type="EMBL" id="KAH3681823.1"/>
    </source>
</evidence>
<reference evidence="4" key="2">
    <citation type="submission" date="2021-01" db="EMBL/GenBank/DDBJ databases">
        <authorList>
            <person name="Schikora-Tamarit M.A."/>
        </authorList>
    </citation>
    <scope>NUCLEOTIDE SEQUENCE</scope>
    <source>
        <strain evidence="4">CBS2887</strain>
    </source>
</reference>
<comment type="caution">
    <text evidence="4">The sequence shown here is derived from an EMBL/GenBank/DDBJ whole genome shotgun (WGS) entry which is preliminary data.</text>
</comment>
<dbReference type="Proteomes" id="UP000774326">
    <property type="component" value="Unassembled WGS sequence"/>
</dbReference>
<dbReference type="SUPFAM" id="SSF56801">
    <property type="entry name" value="Acetyl-CoA synthetase-like"/>
    <property type="match status" value="1"/>
</dbReference>
<gene>
    <name evidence="4" type="ORF">WICPIJ_007203</name>
</gene>
<dbReference type="InterPro" id="IPR020845">
    <property type="entry name" value="AMP-binding_CS"/>
</dbReference>
<dbReference type="Gene3D" id="3.40.50.12780">
    <property type="entry name" value="N-terminal domain of ligase-like"/>
    <property type="match status" value="1"/>
</dbReference>
<reference evidence="4" key="1">
    <citation type="journal article" date="2021" name="Open Biol.">
        <title>Shared evolutionary footprints suggest mitochondrial oxidative damage underlies multiple complex I losses in fungi.</title>
        <authorList>
            <person name="Schikora-Tamarit M.A."/>
            <person name="Marcet-Houben M."/>
            <person name="Nosek J."/>
            <person name="Gabaldon T."/>
        </authorList>
    </citation>
    <scope>NUCLEOTIDE SEQUENCE</scope>
    <source>
        <strain evidence="4">CBS2887</strain>
    </source>
</reference>
<evidence type="ECO:0000259" key="3">
    <source>
        <dbReference type="Pfam" id="PF00501"/>
    </source>
</evidence>
<keyword evidence="5" id="KW-1185">Reference proteome</keyword>
<feature type="domain" description="AMP-dependent synthetase/ligase" evidence="3">
    <location>
        <begin position="135"/>
        <end position="562"/>
    </location>
</feature>
<accession>A0A9P8Q0B7</accession>
<dbReference type="InterPro" id="IPR042099">
    <property type="entry name" value="ANL_N_sf"/>
</dbReference>
<dbReference type="OrthoDB" id="1700726at2759"/>
<sequence length="749" mass="84406">MRSNTETSSSSVKTSISHNQHEDAYISYLDTIPNVEKYRLKDGTLDYDGIYHKEFPLRYIPHEERQSFPLPNSDKEGYSSVYRHAYSIKHGALFSRLDDNTDTLLKMCDYALQKYKKLDCLGKRELVNGKFENKFTFKTYGEIESLRDNLAKGIKSILPDYSQNEEHIISLYSFNKPEWVIAQLASQKLAIPTTSLYDTLGPQTSKYILDFTKSEILFLSIENIMKIIKLQSSEGLPFLKYMICMDSLANHSGLVQLSARHGLTLMDLNQLAEIGRLSQDKTPNRVPDRHSLLCISFTSGTTGNPKGVEITHEMATGGMVFTLAHIEKGVANQTSSSGAKEQYRTFCFLPLAHIYELMTTYFSFICGNQIAFPHDPSPLCLVENLKIFKPHVACLVPRVFNKFENALKDNLSHGGVAAAVAKSVIKRKEDRVTNNDGDDGHMAVADSLIISKLREALGFSQVSFAVSGSAPIGPETINFLKSALNIGFKQGYGLTESFSGISISQSFENVSSSGPPGVATEIRLKDIPDMNYFTHDPQTGEELAVPRGELQLRGAQLFPRYYKNPEATEESHDEDGWFKTGDVAMIDERGRIHIIDRVKNFFKLSQGEYISAEKIENVYSSNNYFLQQIFVHGDSTQNYLVAVVGIDPLNFGKIASKLKINKRLEIGKQLEQINKSKELKRRLLDIMNGHVMDELNSFERIYNFRLYIEPLTDCLTPTFKTKRQPALAKFKGVCDELYKEGNLVKSSKL</sequence>
<dbReference type="PANTHER" id="PTHR43272">
    <property type="entry name" value="LONG-CHAIN-FATTY-ACID--COA LIGASE"/>
    <property type="match status" value="1"/>
</dbReference>